<evidence type="ECO:0000313" key="2">
    <source>
        <dbReference type="EMBL" id="NLV09996.1"/>
    </source>
</evidence>
<feature type="transmembrane region" description="Helical" evidence="1">
    <location>
        <begin position="20"/>
        <end position="40"/>
    </location>
</feature>
<feature type="transmembrane region" description="Helical" evidence="1">
    <location>
        <begin position="97"/>
        <end position="116"/>
    </location>
</feature>
<feature type="transmembrane region" description="Helical" evidence="1">
    <location>
        <begin position="187"/>
        <end position="207"/>
    </location>
</feature>
<organism evidence="2 3">
    <name type="scientific">Halomicrobium mukohataei</name>
    <dbReference type="NCBI Taxonomy" id="57705"/>
    <lineage>
        <taxon>Archaea</taxon>
        <taxon>Methanobacteriati</taxon>
        <taxon>Methanobacteriota</taxon>
        <taxon>Stenosarchaea group</taxon>
        <taxon>Halobacteria</taxon>
        <taxon>Halobacteriales</taxon>
        <taxon>Haloarculaceae</taxon>
        <taxon>Halomicrobium</taxon>
    </lineage>
</organism>
<protein>
    <submittedName>
        <fullName evidence="2">Uncharacterized protein</fullName>
    </submittedName>
</protein>
<evidence type="ECO:0000313" key="3">
    <source>
        <dbReference type="Proteomes" id="UP000608662"/>
    </source>
</evidence>
<comment type="caution">
    <text evidence="2">The sequence shown here is derived from an EMBL/GenBank/DDBJ whole genome shotgun (WGS) entry which is preliminary data.</text>
</comment>
<accession>A0A847UC14</accession>
<name>A0A847UC14_9EURY</name>
<dbReference type="RefSeq" id="WP_170093765.1">
    <property type="nucleotide sequence ID" value="NZ_WOYG01000001.1"/>
</dbReference>
<proteinExistence type="predicted"/>
<feature type="transmembrane region" description="Helical" evidence="1">
    <location>
        <begin position="71"/>
        <end position="91"/>
    </location>
</feature>
<dbReference type="EMBL" id="WOYG01000001">
    <property type="protein sequence ID" value="NLV09996.1"/>
    <property type="molecule type" value="Genomic_DNA"/>
</dbReference>
<evidence type="ECO:0000256" key="1">
    <source>
        <dbReference type="SAM" id="Phobius"/>
    </source>
</evidence>
<sequence>MESLPQIIVNNSVKTFLTVSFLFCVTILTPAVLIGLTIVYERLGIYHYLESEAKDNDGVNDSGGEPFWEKVILVTGFNAAAVMLTLVFFVPFKFGQFGFKISSVGIFIIAITTTIFHGSTRFAAFVDFGYVDDDSDEHVKRIRDRLFGFGFSFLTSTYLIGIFSAGVGFATGSLGPGLDYGNGNVNLLTTIPLVAFTLFSIIFVAWLSEYGLKSWDIQDCLKSEKID</sequence>
<keyword evidence="1" id="KW-1133">Transmembrane helix</keyword>
<keyword evidence="1" id="KW-0472">Membrane</keyword>
<feature type="transmembrane region" description="Helical" evidence="1">
    <location>
        <begin position="146"/>
        <end position="167"/>
    </location>
</feature>
<keyword evidence="1" id="KW-0812">Transmembrane</keyword>
<dbReference type="AlphaFoldDB" id="A0A847UC14"/>
<reference evidence="2" key="1">
    <citation type="submission" date="2019-12" db="EMBL/GenBank/DDBJ databases">
        <title>Whole-genome sequence of Halomicrobium mukohataei pws1.</title>
        <authorList>
            <person name="Verma D.K."/>
            <person name="Gopal K."/>
            <person name="Prasad E.S."/>
        </authorList>
    </citation>
    <scope>NUCLEOTIDE SEQUENCE</scope>
    <source>
        <strain evidence="2">Pws1</strain>
    </source>
</reference>
<dbReference type="Proteomes" id="UP000608662">
    <property type="component" value="Unassembled WGS sequence"/>
</dbReference>
<gene>
    <name evidence="2" type="ORF">GOC74_08640</name>
</gene>